<comment type="caution">
    <text evidence="4">The sequence shown here is derived from an EMBL/GenBank/DDBJ whole genome shotgun (WGS) entry which is preliminary data.</text>
</comment>
<evidence type="ECO:0000256" key="1">
    <source>
        <dbReference type="ARBA" id="ARBA00022669"/>
    </source>
</evidence>
<dbReference type="EMBL" id="MU858242">
    <property type="protein sequence ID" value="KAK4208461.1"/>
    <property type="molecule type" value="Genomic_DNA"/>
</dbReference>
<dbReference type="InterPro" id="IPR017853">
    <property type="entry name" value="GH"/>
</dbReference>
<protein>
    <recommendedName>
        <fullName evidence="6">Chitinase</fullName>
    </recommendedName>
</protein>
<keyword evidence="5" id="KW-1185">Reference proteome</keyword>
<dbReference type="PANTHER" id="PTHR47700">
    <property type="entry name" value="V CHITINASE, PUTATIVE (AFU_ORTHOLOGUE AFUA_6G13720)-RELATED"/>
    <property type="match status" value="1"/>
</dbReference>
<dbReference type="Proteomes" id="UP001301769">
    <property type="component" value="Unassembled WGS sequence"/>
</dbReference>
<dbReference type="Gene3D" id="3.20.20.80">
    <property type="entry name" value="Glycosidases"/>
    <property type="match status" value="1"/>
</dbReference>
<evidence type="ECO:0008006" key="6">
    <source>
        <dbReference type="Google" id="ProtNLM"/>
    </source>
</evidence>
<keyword evidence="1" id="KW-0147">Chitin-binding</keyword>
<proteinExistence type="predicted"/>
<evidence type="ECO:0000256" key="3">
    <source>
        <dbReference type="SAM" id="MobiDB-lite"/>
    </source>
</evidence>
<evidence type="ECO:0000256" key="2">
    <source>
        <dbReference type="ARBA" id="ARBA00023026"/>
    </source>
</evidence>
<organism evidence="4 5">
    <name type="scientific">Rhypophila decipiens</name>
    <dbReference type="NCBI Taxonomy" id="261697"/>
    <lineage>
        <taxon>Eukaryota</taxon>
        <taxon>Fungi</taxon>
        <taxon>Dikarya</taxon>
        <taxon>Ascomycota</taxon>
        <taxon>Pezizomycotina</taxon>
        <taxon>Sordariomycetes</taxon>
        <taxon>Sordariomycetidae</taxon>
        <taxon>Sordariales</taxon>
        <taxon>Naviculisporaceae</taxon>
        <taxon>Rhypophila</taxon>
    </lineage>
</organism>
<dbReference type="SUPFAM" id="SSF54556">
    <property type="entry name" value="Chitinase insertion domain"/>
    <property type="match status" value="1"/>
</dbReference>
<dbReference type="SUPFAM" id="SSF51445">
    <property type="entry name" value="(Trans)glycosidases"/>
    <property type="match status" value="1"/>
</dbReference>
<sequence>MSFGMNWQPSPLFASSHVLLHDVHKGLRADLHGQWDYGYPNSYDMYPSGQCIRSHVDLTETRNSLSIITKAGVPNNKVFVGGASYGRSFHMAQERCSGPMCEFTGSQTQSDANPGRCTDTGGYLAAAEIMEIIQKGDGAKTFHDSDSNSDIMLYQGDYISYMTPSTKDTRRSDWEELKFAGSIDWALDLQTFGKDDMEVDPDRDENSTGEGYVYGDDLTLDSGGLCDFSCNFGFCPESLCTCYEQGPLEPLPGARDAGDIVAWDEFNVDLNRLCKFACKYGYCPEKICFNRPVEPENDVETVDSPDYYDAEAGRRSNENNCAIYRYRKDGVDEAMQCYQPCNAIVEQAKTEGRTTNYGCVGFWPLGQEIPWEKVSGFGEVAGGKCSCDNMLLNQIADFVIEALPMIAQIGCYLLMSSLKSVIEIRLEFIPRAGQVLSAGLGKLIRFIPSSTSSQVPTNRKWQELRNKTLIQCSAKKADMALTAAKMVNYVYNKDQDPGGAFEWWLSPCSGSDLVPDEIKKAFDILSQVGGGISSFKKPSNIPKESPPGDATKRLGEAKNTLRMQECAGKAPNEKTVITELVITSLTYAQQATKTQVSATCDGNAWPQACHHYQSAMIRVNNQWATLTCPPEAASTKHRENGVATRSWASQHKGAGWKDKAKRQWQGTCDRDEYPPAYLLSANDPAMIYGGVDSRGQLVRYIPDKHNRPAGSMWKGACFMPVVKDLSDNEFRKRVAAAPLNAKQIIQQGGGTKILFKTQAVVTLDARPEFTMKFDNTPSGGKDGLDKNPCWPDQAAPKDPALR</sequence>
<dbReference type="InterPro" id="IPR053214">
    <property type="entry name" value="LysM12-like"/>
</dbReference>
<keyword evidence="2" id="KW-0843">Virulence</keyword>
<reference evidence="4" key="1">
    <citation type="journal article" date="2023" name="Mol. Phylogenet. Evol.">
        <title>Genome-scale phylogeny and comparative genomics of the fungal order Sordariales.</title>
        <authorList>
            <person name="Hensen N."/>
            <person name="Bonometti L."/>
            <person name="Westerberg I."/>
            <person name="Brannstrom I.O."/>
            <person name="Guillou S."/>
            <person name="Cros-Aarteil S."/>
            <person name="Calhoun S."/>
            <person name="Haridas S."/>
            <person name="Kuo A."/>
            <person name="Mondo S."/>
            <person name="Pangilinan J."/>
            <person name="Riley R."/>
            <person name="LaButti K."/>
            <person name="Andreopoulos B."/>
            <person name="Lipzen A."/>
            <person name="Chen C."/>
            <person name="Yan M."/>
            <person name="Daum C."/>
            <person name="Ng V."/>
            <person name="Clum A."/>
            <person name="Steindorff A."/>
            <person name="Ohm R.A."/>
            <person name="Martin F."/>
            <person name="Silar P."/>
            <person name="Natvig D.O."/>
            <person name="Lalanne C."/>
            <person name="Gautier V."/>
            <person name="Ament-Velasquez S.L."/>
            <person name="Kruys A."/>
            <person name="Hutchinson M.I."/>
            <person name="Powell A.J."/>
            <person name="Barry K."/>
            <person name="Miller A.N."/>
            <person name="Grigoriev I.V."/>
            <person name="Debuchy R."/>
            <person name="Gladieux P."/>
            <person name="Hiltunen Thoren M."/>
            <person name="Johannesson H."/>
        </authorList>
    </citation>
    <scope>NUCLEOTIDE SEQUENCE</scope>
    <source>
        <strain evidence="4">PSN293</strain>
    </source>
</reference>
<dbReference type="AlphaFoldDB" id="A0AAN7B0S2"/>
<dbReference type="Gene3D" id="3.10.50.10">
    <property type="match status" value="1"/>
</dbReference>
<dbReference type="GO" id="GO:0008061">
    <property type="term" value="F:chitin binding"/>
    <property type="evidence" value="ECO:0007669"/>
    <property type="project" value="UniProtKB-KW"/>
</dbReference>
<evidence type="ECO:0000313" key="4">
    <source>
        <dbReference type="EMBL" id="KAK4208461.1"/>
    </source>
</evidence>
<name>A0AAN7B0S2_9PEZI</name>
<evidence type="ECO:0000313" key="5">
    <source>
        <dbReference type="Proteomes" id="UP001301769"/>
    </source>
</evidence>
<accession>A0AAN7B0S2</accession>
<dbReference type="PANTHER" id="PTHR47700:SF2">
    <property type="entry name" value="CHITINASE"/>
    <property type="match status" value="1"/>
</dbReference>
<feature type="region of interest" description="Disordered" evidence="3">
    <location>
        <begin position="771"/>
        <end position="802"/>
    </location>
</feature>
<reference evidence="4" key="2">
    <citation type="submission" date="2023-05" db="EMBL/GenBank/DDBJ databases">
        <authorList>
            <consortium name="Lawrence Berkeley National Laboratory"/>
            <person name="Steindorff A."/>
            <person name="Hensen N."/>
            <person name="Bonometti L."/>
            <person name="Westerberg I."/>
            <person name="Brannstrom I.O."/>
            <person name="Guillou S."/>
            <person name="Cros-Aarteil S."/>
            <person name="Calhoun S."/>
            <person name="Haridas S."/>
            <person name="Kuo A."/>
            <person name="Mondo S."/>
            <person name="Pangilinan J."/>
            <person name="Riley R."/>
            <person name="Labutti K."/>
            <person name="Andreopoulos B."/>
            <person name="Lipzen A."/>
            <person name="Chen C."/>
            <person name="Yanf M."/>
            <person name="Daum C."/>
            <person name="Ng V."/>
            <person name="Clum A."/>
            <person name="Ohm R."/>
            <person name="Martin F."/>
            <person name="Silar P."/>
            <person name="Natvig D."/>
            <person name="Lalanne C."/>
            <person name="Gautier V."/>
            <person name="Ament-Velasquez S.L."/>
            <person name="Kruys A."/>
            <person name="Hutchinson M.I."/>
            <person name="Powell A.J."/>
            <person name="Barry K."/>
            <person name="Miller A.N."/>
            <person name="Grigoriev I.V."/>
            <person name="Debuchy R."/>
            <person name="Gladieux P."/>
            <person name="Thoren M.H."/>
            <person name="Johannesson H."/>
        </authorList>
    </citation>
    <scope>NUCLEOTIDE SEQUENCE</scope>
    <source>
        <strain evidence="4">PSN293</strain>
    </source>
</reference>
<gene>
    <name evidence="4" type="ORF">QBC37DRAFT_405251</name>
</gene>
<dbReference type="InterPro" id="IPR029070">
    <property type="entry name" value="Chitinase_insertion_sf"/>
</dbReference>
<feature type="region of interest" description="Disordered" evidence="3">
    <location>
        <begin position="634"/>
        <end position="661"/>
    </location>
</feature>